<dbReference type="EMBL" id="AP027729">
    <property type="protein sequence ID" value="BDZ42451.1"/>
    <property type="molecule type" value="Genomic_DNA"/>
</dbReference>
<keyword evidence="3" id="KW-1185">Reference proteome</keyword>
<gene>
    <name evidence="2" type="ORF">GCM10025865_17500</name>
</gene>
<feature type="domain" description="YobI-like P-loop NTPase" evidence="1">
    <location>
        <begin position="1"/>
        <end position="139"/>
    </location>
</feature>
<evidence type="ECO:0000259" key="1">
    <source>
        <dbReference type="Pfam" id="PF20693"/>
    </source>
</evidence>
<dbReference type="InterPro" id="IPR048428">
    <property type="entry name" value="YobI-NTPase"/>
</dbReference>
<dbReference type="RefSeq" id="WP_286216935.1">
    <property type="nucleotide sequence ID" value="NZ_AP027729.1"/>
</dbReference>
<accession>A0ABM8G2T6</accession>
<sequence>MKFIYALRDSVFERLGTAQDTGLDDAAEQEVKRANRTKFFDLVIPMVPFITHRNARDLMVEEMAGTGVSPELTDLAARHVADKRLIVNMRNEYDVFADRLLGRPSTVPGLDEDRLFAMILYKSVHMGDFEAIRFGTSKLDLLHTHWQDLIETCVDALTGRSQALAQQLADLDAVAARSERLGARLWHVCLAGVPRANQVQIVVRGNAYDFEGVKTPAFWRSVIKGQQTVEFRNSRYSFSHAMKFEELQLVLGEGLDAERWTRQDRAQLMRKQAAIPAKLMFLRHHSWQEIYARPEFTAEIDPEHGPESFRGLTDRLLGSDLARDLVAGGFVNDYFALYISMYYGRHLRRDALNFIVHALDQGEPSLLYPLDDEDVEAILRDKGEGVLRDRRIYNVAVMDHLLQIDDERTDVHILQVATWGAPERRFAARYLASGNSPVAFVAALAPYCTVIFPYLLGESIEVKDGLRVRLVDAALGHLGANQEYEWDEVVVDFMLAHYDRFDTLTDAATLAEATARAMDFIASMKVELPDLVGLNLAARQAAADEGTYQVNARNLQFLADRDSIALDVLFAADTRIYDTVVERLDDYLDVVHGAHPSQHTVDGADRLAPVLSRLHSNPDSLDSMLDLDRVVHLAAPEARVPTITDAPAVAWPVLVSECRTDPSAANLIAYLDQPRILDENVGRLLKDVESFVPGVPVDPSDRRRLAVSVINASEHLPSPTQRTHLAVSLDLEDYLDVAELEPQVGLLAGLLIEADIIEDEAATFIGPFLDDWSAREHAITKSAAFSTFLDPQVLPAKHLAPFFTSTRIDPALKTAVLERLGEFLPVDARDAANAAGRHALARRVELGFEHLQALHAGAADTAIMVELISRGASLSDDELRGSLRPMGTPYASIADPGTSRPLLPHDEAHRTIAARLQAAGVVSKVVEEKGGLRLSLFRSVQHR</sequence>
<reference evidence="3" key="1">
    <citation type="journal article" date="2019" name="Int. J. Syst. Evol. Microbiol.">
        <title>The Global Catalogue of Microorganisms (GCM) 10K type strain sequencing project: providing services to taxonomists for standard genome sequencing and annotation.</title>
        <authorList>
            <consortium name="The Broad Institute Genomics Platform"/>
            <consortium name="The Broad Institute Genome Sequencing Center for Infectious Disease"/>
            <person name="Wu L."/>
            <person name="Ma J."/>
        </authorList>
    </citation>
    <scope>NUCLEOTIDE SEQUENCE [LARGE SCALE GENOMIC DNA]</scope>
    <source>
        <strain evidence="3">NBRC 108565</strain>
    </source>
</reference>
<protein>
    <recommendedName>
        <fullName evidence="1">YobI-like P-loop NTPase domain-containing protein</fullName>
    </recommendedName>
</protein>
<evidence type="ECO:0000313" key="2">
    <source>
        <dbReference type="EMBL" id="BDZ42451.1"/>
    </source>
</evidence>
<name>A0ABM8G2T6_9CELL</name>
<evidence type="ECO:0000313" key="3">
    <source>
        <dbReference type="Proteomes" id="UP001321475"/>
    </source>
</evidence>
<organism evidence="2 3">
    <name type="scientific">Paraoerskovia sediminicola</name>
    <dbReference type="NCBI Taxonomy" id="1138587"/>
    <lineage>
        <taxon>Bacteria</taxon>
        <taxon>Bacillati</taxon>
        <taxon>Actinomycetota</taxon>
        <taxon>Actinomycetes</taxon>
        <taxon>Micrococcales</taxon>
        <taxon>Cellulomonadaceae</taxon>
        <taxon>Paraoerskovia</taxon>
    </lineage>
</organism>
<dbReference type="Pfam" id="PF20693">
    <property type="entry name" value="YobI-ATPase"/>
    <property type="match status" value="1"/>
</dbReference>
<dbReference type="Proteomes" id="UP001321475">
    <property type="component" value="Chromosome"/>
</dbReference>
<proteinExistence type="predicted"/>